<dbReference type="Pfam" id="PF00076">
    <property type="entry name" value="RRM_1"/>
    <property type="match status" value="1"/>
</dbReference>
<dbReference type="Pfam" id="PF05383">
    <property type="entry name" value="La"/>
    <property type="match status" value="1"/>
</dbReference>
<dbReference type="HOGENOM" id="CLU_817211_0_0_1"/>
<name>A4RRR4_OSTLU</name>
<keyword evidence="7" id="KW-1185">Reference proteome</keyword>
<evidence type="ECO:0000256" key="3">
    <source>
        <dbReference type="SAM" id="MobiDB-lite"/>
    </source>
</evidence>
<dbReference type="EMBL" id="CP000581">
    <property type="protein sequence ID" value="ABO94238.1"/>
    <property type="molecule type" value="Genomic_DNA"/>
</dbReference>
<dbReference type="InterPro" id="IPR012677">
    <property type="entry name" value="Nucleotide-bd_a/b_plait_sf"/>
</dbReference>
<dbReference type="STRING" id="436017.A4RRR4"/>
<dbReference type="InterPro" id="IPR036390">
    <property type="entry name" value="WH_DNA-bd_sf"/>
</dbReference>
<dbReference type="CDD" id="cd12291">
    <property type="entry name" value="RRM1_La"/>
    <property type="match status" value="1"/>
</dbReference>
<dbReference type="OMA" id="HHRLNDA"/>
<feature type="compositionally biased region" description="Basic and acidic residues" evidence="3">
    <location>
        <begin position="29"/>
        <end position="38"/>
    </location>
</feature>
<evidence type="ECO:0000313" key="6">
    <source>
        <dbReference type="EMBL" id="ABO94238.1"/>
    </source>
</evidence>
<feature type="compositionally biased region" description="Basic and acidic residues" evidence="3">
    <location>
        <begin position="340"/>
        <end position="355"/>
    </location>
</feature>
<dbReference type="AlphaFoldDB" id="A4RRR4"/>
<evidence type="ECO:0000259" key="5">
    <source>
        <dbReference type="PROSITE" id="PS50961"/>
    </source>
</evidence>
<organism evidence="6 7">
    <name type="scientific">Ostreococcus lucimarinus (strain CCE9901)</name>
    <dbReference type="NCBI Taxonomy" id="436017"/>
    <lineage>
        <taxon>Eukaryota</taxon>
        <taxon>Viridiplantae</taxon>
        <taxon>Chlorophyta</taxon>
        <taxon>Mamiellophyceae</taxon>
        <taxon>Mamiellales</taxon>
        <taxon>Bathycoccaceae</taxon>
        <taxon>Ostreococcus</taxon>
    </lineage>
</organism>
<dbReference type="Gramene" id="ABO94238">
    <property type="protein sequence ID" value="ABO94238"/>
    <property type="gene ID" value="OSTLU_13922"/>
</dbReference>
<dbReference type="PROSITE" id="PS50102">
    <property type="entry name" value="RRM"/>
    <property type="match status" value="1"/>
</dbReference>
<feature type="compositionally biased region" description="Low complexity" evidence="3">
    <location>
        <begin position="1"/>
        <end position="16"/>
    </location>
</feature>
<dbReference type="KEGG" id="olu:OSTLU_13922"/>
<gene>
    <name evidence="6" type="ORF">OSTLU_13922</name>
</gene>
<dbReference type="RefSeq" id="XP_001415946.1">
    <property type="nucleotide sequence ID" value="XM_001415909.1"/>
</dbReference>
<evidence type="ECO:0000259" key="4">
    <source>
        <dbReference type="PROSITE" id="PS50102"/>
    </source>
</evidence>
<dbReference type="InterPro" id="IPR035979">
    <property type="entry name" value="RBD_domain_sf"/>
</dbReference>
<keyword evidence="1 2" id="KW-0694">RNA-binding</keyword>
<dbReference type="InterPro" id="IPR045180">
    <property type="entry name" value="La_dom_prot"/>
</dbReference>
<dbReference type="SUPFAM" id="SSF46785">
    <property type="entry name" value="Winged helix' DNA-binding domain"/>
    <property type="match status" value="1"/>
</dbReference>
<protein>
    <recommendedName>
        <fullName evidence="8">RRM domain-containing protein</fullName>
    </recommendedName>
</protein>
<evidence type="ECO:0000313" key="7">
    <source>
        <dbReference type="Proteomes" id="UP000001568"/>
    </source>
</evidence>
<feature type="compositionally biased region" description="Basic and acidic residues" evidence="3">
    <location>
        <begin position="257"/>
        <end position="274"/>
    </location>
</feature>
<dbReference type="PROSITE" id="PS50961">
    <property type="entry name" value="HTH_LA"/>
    <property type="match status" value="1"/>
</dbReference>
<dbReference type="Gene3D" id="1.10.10.10">
    <property type="entry name" value="Winged helix-like DNA-binding domain superfamily/Winged helix DNA-binding domain"/>
    <property type="match status" value="1"/>
</dbReference>
<dbReference type="InterPro" id="IPR006630">
    <property type="entry name" value="La_HTH"/>
</dbReference>
<dbReference type="PANTHER" id="PTHR22792">
    <property type="entry name" value="LUPUS LA PROTEIN-RELATED"/>
    <property type="match status" value="1"/>
</dbReference>
<dbReference type="SMART" id="SM00715">
    <property type="entry name" value="LA"/>
    <property type="match status" value="1"/>
</dbReference>
<dbReference type="GeneID" id="4999598"/>
<feature type="domain" description="RRM" evidence="4">
    <location>
        <begin position="171"/>
        <end position="255"/>
    </location>
</feature>
<dbReference type="InterPro" id="IPR000504">
    <property type="entry name" value="RRM_dom"/>
</dbReference>
<evidence type="ECO:0008006" key="8">
    <source>
        <dbReference type="Google" id="ProtNLM"/>
    </source>
</evidence>
<dbReference type="SMART" id="SM00360">
    <property type="entry name" value="RRM"/>
    <property type="match status" value="1"/>
</dbReference>
<dbReference type="Gene3D" id="3.30.70.330">
    <property type="match status" value="1"/>
</dbReference>
<evidence type="ECO:0000256" key="1">
    <source>
        <dbReference type="ARBA" id="ARBA00022884"/>
    </source>
</evidence>
<dbReference type="Proteomes" id="UP000001568">
    <property type="component" value="Chromosome 1"/>
</dbReference>
<evidence type="ECO:0000256" key="2">
    <source>
        <dbReference type="PROSITE-ProRule" id="PRU00332"/>
    </source>
</evidence>
<dbReference type="GO" id="GO:0003723">
    <property type="term" value="F:RNA binding"/>
    <property type="evidence" value="ECO:0007669"/>
    <property type="project" value="UniProtKB-UniRule"/>
</dbReference>
<dbReference type="SUPFAM" id="SSF54928">
    <property type="entry name" value="RNA-binding domain, RBD"/>
    <property type="match status" value="1"/>
</dbReference>
<feature type="region of interest" description="Disordered" evidence="3">
    <location>
        <begin position="257"/>
        <end position="355"/>
    </location>
</feature>
<sequence length="355" mass="38140">MTTDATDAVASDAPSDAPRDAPRASTGDDDARARREDDATGAADFDDATRDRVRAQIEFYLGDSNLPRDAFLLDEVSRAVREGHEGGVPIALIASFSRMRDFLAAYGGKDEAKNVERVARALEGSDVVEACADGTRVRRKSMLVNGETPDLATDDGVTAYRSAMVEELDKRFVFASPFAKDATIEALLAYFKTVGNARSIRLRRHTTSKDFRGSIFVEFATEEEAKAIAERADLEYKGAKLTLMMKAAYMEQKKQEQLEKKAKAREEAIARGEDPDAQPPTTHEPVFVGKVDERGRGGRGGRGGGRGGRGGRGRGDGGGGRGGPDRGGARFGGGGGDSANKPKEDGDKPRFGRPY</sequence>
<feature type="domain" description="HTH La-type RNA-binding" evidence="5">
    <location>
        <begin position="43"/>
        <end position="148"/>
    </location>
</feature>
<feature type="compositionally biased region" description="Gly residues" evidence="3">
    <location>
        <begin position="298"/>
        <end position="322"/>
    </location>
</feature>
<feature type="region of interest" description="Disordered" evidence="3">
    <location>
        <begin position="1"/>
        <end position="45"/>
    </location>
</feature>
<dbReference type="OrthoDB" id="439993at2759"/>
<dbReference type="InterPro" id="IPR036388">
    <property type="entry name" value="WH-like_DNA-bd_sf"/>
</dbReference>
<reference evidence="6 7" key="1">
    <citation type="journal article" date="2007" name="Proc. Natl. Acad. Sci. U.S.A.">
        <title>The tiny eukaryote Ostreococcus provides genomic insights into the paradox of plankton speciation.</title>
        <authorList>
            <person name="Palenik B."/>
            <person name="Grimwood J."/>
            <person name="Aerts A."/>
            <person name="Rouze P."/>
            <person name="Salamov A."/>
            <person name="Putnam N."/>
            <person name="Dupont C."/>
            <person name="Jorgensen R."/>
            <person name="Derelle E."/>
            <person name="Rombauts S."/>
            <person name="Zhou K."/>
            <person name="Otillar R."/>
            <person name="Merchant S.S."/>
            <person name="Podell S."/>
            <person name="Gaasterland T."/>
            <person name="Napoli C."/>
            <person name="Gendler K."/>
            <person name="Manuell A."/>
            <person name="Tai V."/>
            <person name="Vallon O."/>
            <person name="Piganeau G."/>
            <person name="Jancek S."/>
            <person name="Heijde M."/>
            <person name="Jabbari K."/>
            <person name="Bowler C."/>
            <person name="Lohr M."/>
            <person name="Robbens S."/>
            <person name="Werner G."/>
            <person name="Dubchak I."/>
            <person name="Pazour G.J."/>
            <person name="Ren Q."/>
            <person name="Paulsen I."/>
            <person name="Delwiche C."/>
            <person name="Schmutz J."/>
            <person name="Rokhsar D."/>
            <person name="Van de Peer Y."/>
            <person name="Moreau H."/>
            <person name="Grigoriev I.V."/>
        </authorList>
    </citation>
    <scope>NUCLEOTIDE SEQUENCE [LARGE SCALE GENOMIC DNA]</scope>
    <source>
        <strain evidence="6 7">CCE9901</strain>
    </source>
</reference>
<dbReference type="eggNOG" id="KOG4213">
    <property type="taxonomic scope" value="Eukaryota"/>
</dbReference>
<proteinExistence type="predicted"/>
<accession>A4RRR4</accession>